<evidence type="ECO:0000256" key="6">
    <source>
        <dbReference type="ARBA" id="ARBA00023295"/>
    </source>
</evidence>
<dbReference type="GO" id="GO:0006689">
    <property type="term" value="P:ganglioside catabolic process"/>
    <property type="evidence" value="ECO:0007669"/>
    <property type="project" value="TreeGrafter"/>
</dbReference>
<dbReference type="GO" id="GO:0005975">
    <property type="term" value="P:carbohydrate metabolic process"/>
    <property type="evidence" value="ECO:0007669"/>
    <property type="project" value="InterPro"/>
</dbReference>
<dbReference type="GO" id="GO:0016020">
    <property type="term" value="C:membrane"/>
    <property type="evidence" value="ECO:0007669"/>
    <property type="project" value="TreeGrafter"/>
</dbReference>
<feature type="domain" description="Glycoside hydrolase family 20 catalytic" evidence="7">
    <location>
        <begin position="82"/>
        <end position="404"/>
    </location>
</feature>
<accession>A0AA85IUC4</accession>
<dbReference type="PANTHER" id="PTHR22600">
    <property type="entry name" value="BETA-HEXOSAMINIDASE"/>
    <property type="match status" value="1"/>
</dbReference>
<dbReference type="PANTHER" id="PTHR22600:SF21">
    <property type="entry name" value="BETA-HEXOSAMINIDASE A"/>
    <property type="match status" value="1"/>
</dbReference>
<dbReference type="PRINTS" id="PR00738">
    <property type="entry name" value="GLHYDRLASE20"/>
</dbReference>
<evidence type="ECO:0000256" key="4">
    <source>
        <dbReference type="ARBA" id="ARBA00022801"/>
    </source>
</evidence>
<keyword evidence="5" id="KW-0325">Glycoprotein</keyword>
<evidence type="ECO:0000259" key="7">
    <source>
        <dbReference type="Pfam" id="PF00728"/>
    </source>
</evidence>
<evidence type="ECO:0000256" key="3">
    <source>
        <dbReference type="ARBA" id="ARBA00012663"/>
    </source>
</evidence>
<dbReference type="InterPro" id="IPR025705">
    <property type="entry name" value="Beta_hexosaminidase_sua/sub"/>
</dbReference>
<organism evidence="9 10">
    <name type="scientific">Trichobilharzia regenti</name>
    <name type="common">Nasal bird schistosome</name>
    <dbReference type="NCBI Taxonomy" id="157069"/>
    <lineage>
        <taxon>Eukaryota</taxon>
        <taxon>Metazoa</taxon>
        <taxon>Spiralia</taxon>
        <taxon>Lophotrochozoa</taxon>
        <taxon>Platyhelminthes</taxon>
        <taxon>Trematoda</taxon>
        <taxon>Digenea</taxon>
        <taxon>Strigeidida</taxon>
        <taxon>Schistosomatoidea</taxon>
        <taxon>Schistosomatidae</taxon>
        <taxon>Trichobilharzia</taxon>
    </lineage>
</organism>
<reference evidence="10 11" key="2">
    <citation type="submission" date="2023-11" db="UniProtKB">
        <authorList>
            <consortium name="WormBaseParasite"/>
        </authorList>
    </citation>
    <scope>IDENTIFICATION</scope>
</reference>
<keyword evidence="6" id="KW-0326">Glycosidase</keyword>
<dbReference type="SUPFAM" id="SSF51445">
    <property type="entry name" value="(Trans)glycosidases"/>
    <property type="match status" value="1"/>
</dbReference>
<keyword evidence="4" id="KW-0378">Hydrolase</keyword>
<dbReference type="GO" id="GO:0005764">
    <property type="term" value="C:lysosome"/>
    <property type="evidence" value="ECO:0007669"/>
    <property type="project" value="TreeGrafter"/>
</dbReference>
<dbReference type="Pfam" id="PF00728">
    <property type="entry name" value="Glyco_hydro_20"/>
    <property type="match status" value="1"/>
</dbReference>
<name>A0AA85IUC4_TRIRE</name>
<feature type="domain" description="Beta-hexosaminidase eukaryotic type N-terminal" evidence="8">
    <location>
        <begin position="7"/>
        <end position="60"/>
    </location>
</feature>
<dbReference type="WBParaSite" id="TREG1_108930.1">
    <property type="protein sequence ID" value="TREG1_108930.1"/>
    <property type="gene ID" value="TREG1_108930"/>
</dbReference>
<dbReference type="Proteomes" id="UP000050795">
    <property type="component" value="Unassembled WGS sequence"/>
</dbReference>
<evidence type="ECO:0000256" key="5">
    <source>
        <dbReference type="ARBA" id="ARBA00023180"/>
    </source>
</evidence>
<dbReference type="InterPro" id="IPR015883">
    <property type="entry name" value="Glyco_hydro_20_cat"/>
</dbReference>
<dbReference type="WBParaSite" id="TREG1_108930.2">
    <property type="protein sequence ID" value="TREG1_108930.2"/>
    <property type="gene ID" value="TREG1_108930"/>
</dbReference>
<protein>
    <recommendedName>
        <fullName evidence="3">beta-N-acetylhexosaminidase</fullName>
        <ecNumber evidence="3">3.2.1.52</ecNumber>
    </recommendedName>
</protein>
<dbReference type="AlphaFoldDB" id="A0AA85IUC4"/>
<dbReference type="Gene3D" id="3.30.379.10">
    <property type="entry name" value="Chitobiase/beta-hexosaminidase domain 2-like"/>
    <property type="match status" value="1"/>
</dbReference>
<dbReference type="GO" id="GO:0030203">
    <property type="term" value="P:glycosaminoglycan metabolic process"/>
    <property type="evidence" value="ECO:0007669"/>
    <property type="project" value="TreeGrafter"/>
</dbReference>
<dbReference type="InterPro" id="IPR029019">
    <property type="entry name" value="HEX_eukaryotic_N"/>
</dbReference>
<evidence type="ECO:0000313" key="11">
    <source>
        <dbReference type="WBParaSite" id="TREG1_108930.2"/>
    </source>
</evidence>
<evidence type="ECO:0000259" key="8">
    <source>
        <dbReference type="Pfam" id="PF14845"/>
    </source>
</evidence>
<dbReference type="PIRSF" id="PIRSF001093">
    <property type="entry name" value="B-hxosamndse_ab_euk"/>
    <property type="match status" value="1"/>
</dbReference>
<comment type="catalytic activity">
    <reaction evidence="1">
        <text>Hydrolysis of terminal non-reducing N-acetyl-D-hexosamine residues in N-acetyl-beta-D-hexosaminides.</text>
        <dbReference type="EC" id="3.2.1.52"/>
    </reaction>
</comment>
<evidence type="ECO:0000256" key="1">
    <source>
        <dbReference type="ARBA" id="ARBA00001231"/>
    </source>
</evidence>
<dbReference type="Gene3D" id="3.20.20.80">
    <property type="entry name" value="Glycosidases"/>
    <property type="match status" value="1"/>
</dbReference>
<reference evidence="9" key="1">
    <citation type="submission" date="2022-06" db="EMBL/GenBank/DDBJ databases">
        <authorList>
            <person name="Berger JAMES D."/>
            <person name="Berger JAMES D."/>
        </authorList>
    </citation>
    <scope>NUCLEOTIDE SEQUENCE [LARGE SCALE GENOMIC DNA]</scope>
</reference>
<keyword evidence="9" id="KW-1185">Reference proteome</keyword>
<dbReference type="InterPro" id="IPR017853">
    <property type="entry name" value="GH"/>
</dbReference>
<evidence type="ECO:0000313" key="10">
    <source>
        <dbReference type="WBParaSite" id="TREG1_108930.1"/>
    </source>
</evidence>
<comment type="similarity">
    <text evidence="2">Belongs to the glycosyl hydrolase 20 family.</text>
</comment>
<dbReference type="EC" id="3.2.1.52" evidence="3"/>
<sequence length="441" mass="50258">MQHTQNKVEIRDGCDESEYKLWPSGSMDESYNITIHDQEISITSNEIWGVLHALETILQLVYTNEVGENLIFKGRIEDDPVFAYRGVLVNTGSNFIPMEYLFKTIDAMAMVKMNVFHWRVTDSQSFPFVSSTYPELSNKGAFHPQFCTYDEEEVADLLEYARLRGVRVISEFNTPDHTLSWGNGYPDILTKCYKDSEPDGNLGPLNPTNPETFTFLENFYKEVVTRFSDSYLYLGGDVEFLSCWKSNPEIVQFMDSMQFGDDYGKLVTYYMDRLVEIIENVTGSESTITPILHESVFTNGFRSKTNAIIHVSSSLDRKTVTQLATTEGFNVIVTGEWQLDVWLSADDWKQHYEQDIRDFGGTDEQSQLVIGGLAAVWGRLVDETNLISLSWPRAAAAAERLWSRNPEDIEKFGERLSELHCRMAKNNIQGYPVNGPGFCPP</sequence>
<proteinExistence type="inferred from homology"/>
<dbReference type="InterPro" id="IPR029018">
    <property type="entry name" value="Hex-like_dom2"/>
</dbReference>
<evidence type="ECO:0000313" key="9">
    <source>
        <dbReference type="Proteomes" id="UP000050795"/>
    </source>
</evidence>
<dbReference type="GO" id="GO:0004563">
    <property type="term" value="F:beta-N-acetylhexosaminidase activity"/>
    <property type="evidence" value="ECO:0007669"/>
    <property type="project" value="UniProtKB-EC"/>
</dbReference>
<dbReference type="SUPFAM" id="SSF55545">
    <property type="entry name" value="beta-N-acetylhexosaminidase-like domain"/>
    <property type="match status" value="1"/>
</dbReference>
<dbReference type="Pfam" id="PF14845">
    <property type="entry name" value="Glycohydro_20b2"/>
    <property type="match status" value="1"/>
</dbReference>
<evidence type="ECO:0000256" key="2">
    <source>
        <dbReference type="ARBA" id="ARBA00006285"/>
    </source>
</evidence>